<keyword evidence="4" id="KW-1185">Reference proteome</keyword>
<keyword evidence="3" id="KW-0238">DNA-binding</keyword>
<gene>
    <name evidence="3" type="ORF">M2272_005982</name>
</gene>
<dbReference type="EMBL" id="JARXVE010000018">
    <property type="protein sequence ID" value="MDH6199312.1"/>
    <property type="molecule type" value="Genomic_DNA"/>
</dbReference>
<evidence type="ECO:0000259" key="2">
    <source>
        <dbReference type="PROSITE" id="PS50995"/>
    </source>
</evidence>
<dbReference type="InterPro" id="IPR039422">
    <property type="entry name" value="MarR/SlyA-like"/>
</dbReference>
<proteinExistence type="predicted"/>
<evidence type="ECO:0000313" key="3">
    <source>
        <dbReference type="EMBL" id="MDH6199312.1"/>
    </source>
</evidence>
<evidence type="ECO:0000256" key="1">
    <source>
        <dbReference type="SAM" id="MobiDB-lite"/>
    </source>
</evidence>
<reference evidence="3 4" key="1">
    <citation type="submission" date="2023-04" db="EMBL/GenBank/DDBJ databases">
        <title>Forest soil microbial communities from Buena Vista Peninsula, Colon Province, Panama.</title>
        <authorList>
            <person name="Bouskill N."/>
        </authorList>
    </citation>
    <scope>NUCLEOTIDE SEQUENCE [LARGE SCALE GENOMIC DNA]</scope>
    <source>
        <strain evidence="3 4">AC80</strain>
    </source>
</reference>
<dbReference type="SUPFAM" id="SSF46785">
    <property type="entry name" value="Winged helix' DNA-binding domain"/>
    <property type="match status" value="1"/>
</dbReference>
<dbReference type="GO" id="GO:0003677">
    <property type="term" value="F:DNA binding"/>
    <property type="evidence" value="ECO:0007669"/>
    <property type="project" value="UniProtKB-KW"/>
</dbReference>
<dbReference type="Pfam" id="PF12802">
    <property type="entry name" value="MarR_2"/>
    <property type="match status" value="1"/>
</dbReference>
<dbReference type="SMART" id="SM00347">
    <property type="entry name" value="HTH_MARR"/>
    <property type="match status" value="1"/>
</dbReference>
<feature type="domain" description="HTH marR-type" evidence="2">
    <location>
        <begin position="25"/>
        <end position="160"/>
    </location>
</feature>
<dbReference type="InterPro" id="IPR000835">
    <property type="entry name" value="HTH_MarR-typ"/>
</dbReference>
<feature type="region of interest" description="Disordered" evidence="1">
    <location>
        <begin position="1"/>
        <end position="21"/>
    </location>
</feature>
<name>A0ABT6L8N2_9MYCO</name>
<organism evidence="3 4">
    <name type="scientific">Mycolicibacterium frederiksbergense</name>
    <dbReference type="NCBI Taxonomy" id="117567"/>
    <lineage>
        <taxon>Bacteria</taxon>
        <taxon>Bacillati</taxon>
        <taxon>Actinomycetota</taxon>
        <taxon>Actinomycetes</taxon>
        <taxon>Mycobacteriales</taxon>
        <taxon>Mycobacteriaceae</taxon>
        <taxon>Mycolicibacterium</taxon>
    </lineage>
</organism>
<protein>
    <submittedName>
        <fullName evidence="3">DNA-binding MarR family transcriptional regulator</fullName>
    </submittedName>
</protein>
<accession>A0ABT6L8N2</accession>
<dbReference type="Proteomes" id="UP001160130">
    <property type="component" value="Unassembled WGS sequence"/>
</dbReference>
<evidence type="ECO:0000313" key="4">
    <source>
        <dbReference type="Proteomes" id="UP001160130"/>
    </source>
</evidence>
<dbReference type="InterPro" id="IPR036390">
    <property type="entry name" value="WH_DNA-bd_sf"/>
</dbReference>
<dbReference type="PANTHER" id="PTHR33164:SF99">
    <property type="entry name" value="MARR FAMILY REGULATORY PROTEIN"/>
    <property type="match status" value="1"/>
</dbReference>
<dbReference type="Gene3D" id="1.10.10.10">
    <property type="entry name" value="Winged helix-like DNA-binding domain superfamily/Winged helix DNA-binding domain"/>
    <property type="match status" value="1"/>
</dbReference>
<dbReference type="InterPro" id="IPR036388">
    <property type="entry name" value="WH-like_DNA-bd_sf"/>
</dbReference>
<sequence>MSSSAARAPRPQYSPSQIPGLDEADERSWQYFFESSTQLYETLNRILVDVHQLTLLDVLLLDELDRSEGSVRMGDLSETLILLPSRVSQQVRRLESRGLVRRDPSTHDRRSVLASITRDGRERVIEVRGTYAQAIRDHYLAHLSRQQMVAMSEGARRLSDGLKNSGHQPEFSRI</sequence>
<dbReference type="PANTHER" id="PTHR33164">
    <property type="entry name" value="TRANSCRIPTIONAL REGULATOR, MARR FAMILY"/>
    <property type="match status" value="1"/>
</dbReference>
<dbReference type="RefSeq" id="WP_280835855.1">
    <property type="nucleotide sequence ID" value="NZ_JARXVE010000018.1"/>
</dbReference>
<dbReference type="PROSITE" id="PS50995">
    <property type="entry name" value="HTH_MARR_2"/>
    <property type="match status" value="1"/>
</dbReference>
<comment type="caution">
    <text evidence="3">The sequence shown here is derived from an EMBL/GenBank/DDBJ whole genome shotgun (WGS) entry which is preliminary data.</text>
</comment>